<reference evidence="2 3" key="1">
    <citation type="submission" date="2023-11" db="EMBL/GenBank/DDBJ databases">
        <title>Plant-associative lifestyle of Vibrio porteresiae and its evolutionary dynamics.</title>
        <authorList>
            <person name="Rameshkumar N."/>
            <person name="Kirti K."/>
        </authorList>
    </citation>
    <scope>NUCLEOTIDE SEQUENCE [LARGE SCALE GENOMIC DNA]</scope>
    <source>
        <strain evidence="2 3">MSSRF7</strain>
    </source>
</reference>
<accession>A0ABU4IY71</accession>
<sequence length="140" mass="15868">MNGRLRESIPMSDTSKILKKIEKAFKPKPAQQQQKLNPKQLAQMAKVKTSIHLFRLKLATLDRVKDESDKLIQELIKTFIQQIPKQIEQATSGLAQPVDTDDSTHEAIPPDLSPVPSGEQAVDQRHKRDREPHDTERSDG</sequence>
<comment type="caution">
    <text evidence="2">The sequence shown here is derived from an EMBL/GenBank/DDBJ whole genome shotgun (WGS) entry which is preliminary data.</text>
</comment>
<keyword evidence="3" id="KW-1185">Reference proteome</keyword>
<dbReference type="RefSeq" id="WP_318585251.1">
    <property type="nucleotide sequence ID" value="NZ_JAWRCP010000001.1"/>
</dbReference>
<dbReference type="EMBL" id="JAWRCP010000001">
    <property type="protein sequence ID" value="MDW6093863.1"/>
    <property type="molecule type" value="Genomic_DNA"/>
</dbReference>
<feature type="compositionally biased region" description="Basic and acidic residues" evidence="1">
    <location>
        <begin position="122"/>
        <end position="140"/>
    </location>
</feature>
<gene>
    <name evidence="2" type="ORF">SBX64_15095</name>
</gene>
<evidence type="ECO:0000313" key="2">
    <source>
        <dbReference type="EMBL" id="MDW6093863.1"/>
    </source>
</evidence>
<name>A0ABU4IY71_9VIBR</name>
<organism evidence="2 3">
    <name type="scientific">Vibrio rhizosphaerae</name>
    <dbReference type="NCBI Taxonomy" id="398736"/>
    <lineage>
        <taxon>Bacteria</taxon>
        <taxon>Pseudomonadati</taxon>
        <taxon>Pseudomonadota</taxon>
        <taxon>Gammaproteobacteria</taxon>
        <taxon>Vibrionales</taxon>
        <taxon>Vibrionaceae</taxon>
        <taxon>Vibrio</taxon>
    </lineage>
</organism>
<dbReference type="Proteomes" id="UP001279860">
    <property type="component" value="Unassembled WGS sequence"/>
</dbReference>
<protein>
    <submittedName>
        <fullName evidence="2">Uncharacterized protein</fullName>
    </submittedName>
</protein>
<evidence type="ECO:0000313" key="3">
    <source>
        <dbReference type="Proteomes" id="UP001279860"/>
    </source>
</evidence>
<evidence type="ECO:0000256" key="1">
    <source>
        <dbReference type="SAM" id="MobiDB-lite"/>
    </source>
</evidence>
<feature type="region of interest" description="Disordered" evidence="1">
    <location>
        <begin position="89"/>
        <end position="140"/>
    </location>
</feature>
<proteinExistence type="predicted"/>